<dbReference type="GO" id="GO:0004077">
    <property type="term" value="F:biotin--[biotin carboxyl-carrier protein] ligase activity"/>
    <property type="evidence" value="ECO:0007669"/>
    <property type="project" value="UniProtKB-EC"/>
</dbReference>
<dbReference type="InterPro" id="IPR004408">
    <property type="entry name" value="Biotin_CoA_COase_ligase"/>
</dbReference>
<dbReference type="PROSITE" id="PS51733">
    <property type="entry name" value="BPL_LPL_CATALYTIC"/>
    <property type="match status" value="1"/>
</dbReference>
<keyword evidence="1 6" id="KW-0436">Ligase</keyword>
<dbReference type="CDD" id="cd16442">
    <property type="entry name" value="BPL"/>
    <property type="match status" value="1"/>
</dbReference>
<proteinExistence type="predicted"/>
<reference evidence="6" key="1">
    <citation type="journal article" date="2010" name="Nature">
        <title>The Dynamic genome of Hydra.</title>
        <authorList>
            <person name="Chapman J.A."/>
            <person name="Kirkness E.F."/>
            <person name="Simakov O."/>
            <person name="Hampson S.E."/>
            <person name="Mitros T."/>
            <person name="Weinmaier T."/>
            <person name="Rattei T."/>
            <person name="Balasubramanian P.G."/>
            <person name="Borman J."/>
            <person name="Busam D."/>
            <person name="Disbennett K."/>
            <person name="Pfannkoch C."/>
            <person name="Sumin N."/>
            <person name="Sutton G."/>
            <person name="Viswanathan L."/>
            <person name="Walenz B."/>
            <person name="Goodstein D.M."/>
            <person name="Hellsten U."/>
            <person name="Kawashima T."/>
            <person name="Prochnik S.E."/>
            <person name="Putnam N.H."/>
            <person name="Shu S."/>
            <person name="Blumberg B."/>
            <person name="Dana C.E."/>
            <person name="Gee L."/>
            <person name="Kibler D.F."/>
            <person name="Law L."/>
            <person name="Lindgens D."/>
            <person name="Martinez D.E."/>
            <person name="Peng J."/>
            <person name="Wigge P.A."/>
            <person name="Bertulat B."/>
            <person name="Guder C."/>
            <person name="Nakamura Y."/>
            <person name="Ozbek S."/>
            <person name="Watanabe H."/>
            <person name="Khalturin K."/>
            <person name="Hemmrich G."/>
            <person name="Franke A."/>
            <person name="Augustin R."/>
            <person name="Fraune S."/>
            <person name="Hayakawa E."/>
            <person name="Hayakawa S."/>
            <person name="Hirose M."/>
            <person name="Hwang J."/>
            <person name="Ikeo K."/>
            <person name="Nishimiya-Fujisawa C."/>
            <person name="Ogura A."/>
            <person name="Takahashi T."/>
            <person name="Steinmetz P.R."/>
            <person name="Zhang X."/>
            <person name="Aufschnaiter R."/>
            <person name="Eder M.K."/>
            <person name="Gorny A.K."/>
            <person name="Salvenmoser W."/>
            <person name="Heimberg A.M."/>
            <person name="Wheeler B.M."/>
            <person name="Peterson K.J."/>
            <person name="Boettger A."/>
            <person name="Tischler P."/>
            <person name="Wolf A."/>
            <person name="Gojobori T."/>
            <person name="Remington K.A."/>
            <person name="Strausberg R.L."/>
            <person name="Venter J."/>
            <person name="Technau U."/>
            <person name="Hobmayer B."/>
            <person name="Bosch T.C."/>
            <person name="Holstein T.W."/>
            <person name="Fujisawa T."/>
            <person name="Bode H.R."/>
            <person name="David C.N."/>
            <person name="Rokhsar D.S."/>
            <person name="Steele R.E."/>
        </authorList>
    </citation>
    <scope>NUCLEOTIDE SEQUENCE</scope>
</reference>
<keyword evidence="2" id="KW-0092">Biotin</keyword>
<dbReference type="EC" id="6.3.4.15" evidence="3"/>
<dbReference type="InterPro" id="IPR045864">
    <property type="entry name" value="aa-tRNA-synth_II/BPL/LPL"/>
</dbReference>
<gene>
    <name evidence="6" type="ORF">Csp_C25830</name>
</gene>
<dbReference type="Gene3D" id="3.30.930.10">
    <property type="entry name" value="Bira Bifunctional Protein, Domain 2"/>
    <property type="match status" value="1"/>
</dbReference>
<dbReference type="SUPFAM" id="SSF55681">
    <property type="entry name" value="Class II aaRS and biotin synthetases"/>
    <property type="match status" value="1"/>
</dbReference>
<accession>C9YD04</accession>
<name>C9YD04_CURXX</name>
<dbReference type="InterPro" id="IPR004143">
    <property type="entry name" value="BPL_LPL_catalytic"/>
</dbReference>
<dbReference type="EMBL" id="FN543105">
    <property type="protein sequence ID" value="CBA30894.1"/>
    <property type="molecule type" value="Genomic_DNA"/>
</dbReference>
<organism evidence="6">
    <name type="scientific">Curvibacter symbiont subsp. Hydra magnipapillata</name>
    <dbReference type="NCBI Taxonomy" id="667019"/>
    <lineage>
        <taxon>Bacteria</taxon>
        <taxon>Pseudomonadati</taxon>
        <taxon>Pseudomonadota</taxon>
        <taxon>Betaproteobacteria</taxon>
        <taxon>Burkholderiales</taxon>
        <taxon>Comamonadaceae</taxon>
        <taxon>Curvibacter</taxon>
    </lineage>
</organism>
<evidence type="ECO:0000259" key="5">
    <source>
        <dbReference type="PROSITE" id="PS51733"/>
    </source>
</evidence>
<evidence type="ECO:0000256" key="4">
    <source>
        <dbReference type="ARBA" id="ARBA00047846"/>
    </source>
</evidence>
<evidence type="ECO:0000313" key="6">
    <source>
        <dbReference type="EMBL" id="CBA30894.1"/>
    </source>
</evidence>
<dbReference type="Pfam" id="PF02237">
    <property type="entry name" value="BPL_C"/>
    <property type="match status" value="1"/>
</dbReference>
<evidence type="ECO:0000256" key="3">
    <source>
        <dbReference type="ARBA" id="ARBA00024227"/>
    </source>
</evidence>
<dbReference type="Pfam" id="PF03099">
    <property type="entry name" value="BPL_LplA_LipB"/>
    <property type="match status" value="1"/>
</dbReference>
<evidence type="ECO:0000256" key="1">
    <source>
        <dbReference type="ARBA" id="ARBA00022598"/>
    </source>
</evidence>
<dbReference type="InterPro" id="IPR003142">
    <property type="entry name" value="BPL_C"/>
</dbReference>
<sequence length="276" mass="29544">MLVRQCQLPRHPSCPQKMSMRWPAEAIWEEVFAVLPGFSVEILPEVDSTNTELMRRARAGLTDPVLLVGERQTAGRGRLGRDWKSDTQGDGGTLTFSLGLPLQPQDWSGLSLAVGLSVVQSLHPDLQLKWPNDVWWQGRKLAGILIETASAGDQRYAVIGIGINITPREGDGLRTPPAALQELMPGLDAPAVLQKVAAPLVHAVQVFASQGFAPLRQAFLGRDLLYGQPVVCTDGTQGIAKGVDAGGVLLVHTDNGLVKINSAEVSVRPASPSSLS</sequence>
<comment type="catalytic activity">
    <reaction evidence="4">
        <text>biotin + L-lysyl-[protein] + ATP = N(6)-biotinyl-L-lysyl-[protein] + AMP + diphosphate + H(+)</text>
        <dbReference type="Rhea" id="RHEA:11756"/>
        <dbReference type="Rhea" id="RHEA-COMP:9752"/>
        <dbReference type="Rhea" id="RHEA-COMP:10505"/>
        <dbReference type="ChEBI" id="CHEBI:15378"/>
        <dbReference type="ChEBI" id="CHEBI:29969"/>
        <dbReference type="ChEBI" id="CHEBI:30616"/>
        <dbReference type="ChEBI" id="CHEBI:33019"/>
        <dbReference type="ChEBI" id="CHEBI:57586"/>
        <dbReference type="ChEBI" id="CHEBI:83144"/>
        <dbReference type="ChEBI" id="CHEBI:456215"/>
        <dbReference type="EC" id="6.3.4.15"/>
    </reaction>
</comment>
<feature type="domain" description="BPL/LPL catalytic" evidence="5">
    <location>
        <begin position="25"/>
        <end position="208"/>
    </location>
</feature>
<protein>
    <recommendedName>
        <fullName evidence="3">biotin--[biotin carboxyl-carrier protein] ligase</fullName>
        <ecNumber evidence="3">6.3.4.15</ecNumber>
    </recommendedName>
</protein>
<dbReference type="AlphaFoldDB" id="C9YD04"/>
<dbReference type="PANTHER" id="PTHR12835">
    <property type="entry name" value="BIOTIN PROTEIN LIGASE"/>
    <property type="match status" value="1"/>
</dbReference>
<evidence type="ECO:0000256" key="2">
    <source>
        <dbReference type="ARBA" id="ARBA00023267"/>
    </source>
</evidence>
<dbReference type="PANTHER" id="PTHR12835:SF5">
    <property type="entry name" value="BIOTIN--PROTEIN LIGASE"/>
    <property type="match status" value="1"/>
</dbReference>
<dbReference type="GO" id="GO:0005737">
    <property type="term" value="C:cytoplasm"/>
    <property type="evidence" value="ECO:0007669"/>
    <property type="project" value="TreeGrafter"/>
</dbReference>
<dbReference type="NCBIfam" id="TIGR00121">
    <property type="entry name" value="birA_ligase"/>
    <property type="match status" value="1"/>
</dbReference>
<dbReference type="Gene3D" id="2.30.30.100">
    <property type="match status" value="1"/>
</dbReference>